<gene>
    <name evidence="3" type="ORF">VNI00_011943</name>
</gene>
<sequence length="594" mass="67934">MEHTTPTSSRDRHRSMVLHESVAGASRTKRRHNEPLAEAKRKRSRIQLDQQEGTENSNQQAAFISKRHSNSNISPGIKHVYESPVSAGEVHDHEDACPSNSGHRRADVRRQKLDNTPAIAPKHIYSHPKQVSQSIWQEMVTHNQSEVEDDTDGTGSGVEDMDYHEEEHEEEWDESSVLVAEHHRGLVSRSSGICPRPKPRQEQPSKIVYPGQSPKRVQGTTKQDLRRAGQEKVIQCSLEVEDNTDLTEAETENAEMYEGAPRREIVVVALSKISHRQTEMRSKENQQRYMEQEIVEWHWSEGDDIDEAEADLGYEEVGERDEDQENSEDREVSNEQPWAERMIESYLGRSSEDQNRFKRLLHQVECRKTVEVFLSPPLLLERPIVAFDLETTDFIRKGRVPYIVSMSFIKIHPHANNHPNTVEFFGIGNLKPNDGSIYVRAPVASDPGALRKHSIKEADLEKLPGFLEHAKELYLFLSGCDLTGFNIVEFDIRVLVEEFRRCGIRFDPRVTGTRLVDTRVLWNQYRNNKYGNLQEAHKHFTGSEFDDAHNAENDAIAALRLLCSMARDRTTCGFVEGVLNAVPRYVGPSQTTFF</sequence>
<evidence type="ECO:0000313" key="4">
    <source>
        <dbReference type="Proteomes" id="UP001383192"/>
    </source>
</evidence>
<dbReference type="InterPro" id="IPR012337">
    <property type="entry name" value="RNaseH-like_sf"/>
</dbReference>
<dbReference type="Gene3D" id="3.30.420.10">
    <property type="entry name" value="Ribonuclease H-like superfamily/Ribonuclease H"/>
    <property type="match status" value="1"/>
</dbReference>
<dbReference type="InterPro" id="IPR036397">
    <property type="entry name" value="RNaseH_sf"/>
</dbReference>
<dbReference type="AlphaFoldDB" id="A0AAW0C6M5"/>
<feature type="compositionally biased region" description="Acidic residues" evidence="1">
    <location>
        <begin position="159"/>
        <end position="169"/>
    </location>
</feature>
<evidence type="ECO:0000259" key="2">
    <source>
        <dbReference type="SMART" id="SM00479"/>
    </source>
</evidence>
<evidence type="ECO:0000313" key="3">
    <source>
        <dbReference type="EMBL" id="KAK7035412.1"/>
    </source>
</evidence>
<dbReference type="EMBL" id="JAYKXP010000053">
    <property type="protein sequence ID" value="KAK7035412.1"/>
    <property type="molecule type" value="Genomic_DNA"/>
</dbReference>
<protein>
    <recommendedName>
        <fullName evidence="2">Exonuclease domain-containing protein</fullName>
    </recommendedName>
</protein>
<dbReference type="CDD" id="cd06127">
    <property type="entry name" value="DEDDh"/>
    <property type="match status" value="1"/>
</dbReference>
<comment type="caution">
    <text evidence="3">The sequence shown here is derived from an EMBL/GenBank/DDBJ whole genome shotgun (WGS) entry which is preliminary data.</text>
</comment>
<dbReference type="Proteomes" id="UP001383192">
    <property type="component" value="Unassembled WGS sequence"/>
</dbReference>
<evidence type="ECO:0000256" key="1">
    <source>
        <dbReference type="SAM" id="MobiDB-lite"/>
    </source>
</evidence>
<feature type="region of interest" description="Disordered" evidence="1">
    <location>
        <begin position="145"/>
        <end position="169"/>
    </location>
</feature>
<feature type="domain" description="Exonuclease" evidence="2">
    <location>
        <begin position="383"/>
        <end position="571"/>
    </location>
</feature>
<dbReference type="SMART" id="SM00479">
    <property type="entry name" value="EXOIII"/>
    <property type="match status" value="1"/>
</dbReference>
<feature type="compositionally biased region" description="Polar residues" evidence="1">
    <location>
        <begin position="47"/>
        <end position="62"/>
    </location>
</feature>
<organism evidence="3 4">
    <name type="scientific">Paramarasmius palmivorus</name>
    <dbReference type="NCBI Taxonomy" id="297713"/>
    <lineage>
        <taxon>Eukaryota</taxon>
        <taxon>Fungi</taxon>
        <taxon>Dikarya</taxon>
        <taxon>Basidiomycota</taxon>
        <taxon>Agaricomycotina</taxon>
        <taxon>Agaricomycetes</taxon>
        <taxon>Agaricomycetidae</taxon>
        <taxon>Agaricales</taxon>
        <taxon>Marasmiineae</taxon>
        <taxon>Marasmiaceae</taxon>
        <taxon>Paramarasmius</taxon>
    </lineage>
</organism>
<dbReference type="GO" id="GO:0003676">
    <property type="term" value="F:nucleic acid binding"/>
    <property type="evidence" value="ECO:0007669"/>
    <property type="project" value="InterPro"/>
</dbReference>
<feature type="region of interest" description="Disordered" evidence="1">
    <location>
        <begin position="188"/>
        <end position="218"/>
    </location>
</feature>
<keyword evidence="4" id="KW-1185">Reference proteome</keyword>
<accession>A0AAW0C6M5</accession>
<feature type="region of interest" description="Disordered" evidence="1">
    <location>
        <begin position="316"/>
        <end position="337"/>
    </location>
</feature>
<dbReference type="SUPFAM" id="SSF53098">
    <property type="entry name" value="Ribonuclease H-like"/>
    <property type="match status" value="1"/>
</dbReference>
<feature type="compositionally biased region" description="Acidic residues" evidence="1">
    <location>
        <begin position="316"/>
        <end position="326"/>
    </location>
</feature>
<dbReference type="InterPro" id="IPR013520">
    <property type="entry name" value="Ribonucl_H"/>
</dbReference>
<feature type="region of interest" description="Disordered" evidence="1">
    <location>
        <begin position="1"/>
        <end position="62"/>
    </location>
</feature>
<proteinExistence type="predicted"/>
<dbReference type="Pfam" id="PF00929">
    <property type="entry name" value="RNase_T"/>
    <property type="match status" value="1"/>
</dbReference>
<name>A0AAW0C6M5_9AGAR</name>
<reference evidence="3 4" key="1">
    <citation type="submission" date="2024-01" db="EMBL/GenBank/DDBJ databases">
        <title>A draft genome for a cacao thread blight-causing isolate of Paramarasmius palmivorus.</title>
        <authorList>
            <person name="Baruah I.K."/>
            <person name="Bukari Y."/>
            <person name="Amoako-Attah I."/>
            <person name="Meinhardt L.W."/>
            <person name="Bailey B.A."/>
            <person name="Cohen S.P."/>
        </authorList>
    </citation>
    <scope>NUCLEOTIDE SEQUENCE [LARGE SCALE GENOMIC DNA]</scope>
    <source>
        <strain evidence="3 4">GH-12</strain>
    </source>
</reference>